<name>A0A2I1H569_9GLOM</name>
<evidence type="ECO:0000256" key="1">
    <source>
        <dbReference type="SAM" id="MobiDB-lite"/>
    </source>
</evidence>
<gene>
    <name evidence="2" type="ORF">RhiirA4_472575</name>
</gene>
<protein>
    <submittedName>
        <fullName evidence="2">Uncharacterized protein</fullName>
    </submittedName>
</protein>
<evidence type="ECO:0000313" key="2">
    <source>
        <dbReference type="EMBL" id="PKY54022.1"/>
    </source>
</evidence>
<evidence type="ECO:0000313" key="3">
    <source>
        <dbReference type="Proteomes" id="UP000234323"/>
    </source>
</evidence>
<feature type="region of interest" description="Disordered" evidence="1">
    <location>
        <begin position="40"/>
        <end position="74"/>
    </location>
</feature>
<proteinExistence type="predicted"/>
<reference evidence="2 3" key="1">
    <citation type="submission" date="2015-10" db="EMBL/GenBank/DDBJ databases">
        <title>Genome analyses suggest a sexual origin of heterokaryosis in a supposedly ancient asexual fungus.</title>
        <authorList>
            <person name="Ropars J."/>
            <person name="Sedzielewska K."/>
            <person name="Noel J."/>
            <person name="Charron P."/>
            <person name="Farinelli L."/>
            <person name="Marton T."/>
            <person name="Kruger M."/>
            <person name="Pelin A."/>
            <person name="Brachmann A."/>
            <person name="Corradi N."/>
        </authorList>
    </citation>
    <scope>NUCLEOTIDE SEQUENCE [LARGE SCALE GENOMIC DNA]</scope>
    <source>
        <strain evidence="2 3">A4</strain>
    </source>
</reference>
<comment type="caution">
    <text evidence="2">The sequence shown here is derived from an EMBL/GenBank/DDBJ whole genome shotgun (WGS) entry which is preliminary data.</text>
</comment>
<dbReference type="Proteomes" id="UP000234323">
    <property type="component" value="Unassembled WGS sequence"/>
</dbReference>
<organism evidence="2 3">
    <name type="scientific">Rhizophagus irregularis</name>
    <dbReference type="NCBI Taxonomy" id="588596"/>
    <lineage>
        <taxon>Eukaryota</taxon>
        <taxon>Fungi</taxon>
        <taxon>Fungi incertae sedis</taxon>
        <taxon>Mucoromycota</taxon>
        <taxon>Glomeromycotina</taxon>
        <taxon>Glomeromycetes</taxon>
        <taxon>Glomerales</taxon>
        <taxon>Glomeraceae</taxon>
        <taxon>Rhizophagus</taxon>
    </lineage>
</organism>
<keyword evidence="3" id="KW-1185">Reference proteome</keyword>
<accession>A0A2I1H569</accession>
<dbReference type="EMBL" id="LLXI01001511">
    <property type="protein sequence ID" value="PKY54022.1"/>
    <property type="molecule type" value="Genomic_DNA"/>
</dbReference>
<dbReference type="AlphaFoldDB" id="A0A2I1H569"/>
<sequence length="138" mass="16087">MADNQYRCDTKDENGEWFGGILQEYTTLNDEFKNRLKDENRRTDEVEVEEKRPIVESPSRNEIRKNRGSEEEENKRIKKILARPNVIPGFKKINISVPLQLTSFVFEEIVPVNTILVAASTYPLLSVKRILIKFDFAN</sequence>